<dbReference type="Proteomes" id="UP000002066">
    <property type="component" value="Chromosome"/>
</dbReference>
<dbReference type="AlphaFoldDB" id="A0A8D3WI93"/>
<evidence type="ECO:0000313" key="2">
    <source>
        <dbReference type="Proteomes" id="UP000002066"/>
    </source>
</evidence>
<name>A0A8D3WI93_STRFA</name>
<proteinExistence type="predicted"/>
<reference evidence="1 2" key="1">
    <citation type="submission" date="2011-01" db="EMBL/GenBank/DDBJ databases">
        <title>Complete sequence of chromosome of Streptomyces flavogriseus ATCC 33331.</title>
        <authorList>
            <consortium name="US DOE Joint Genome Institute"/>
            <person name="Lucas S."/>
            <person name="Copeland A."/>
            <person name="Lapidus A."/>
            <person name="Cheng J.-F."/>
            <person name="Goodwin L."/>
            <person name="Pitluck S."/>
            <person name="Davenport K."/>
            <person name="Detter J.C."/>
            <person name="Han C."/>
            <person name="Tapia R."/>
            <person name="Land M."/>
            <person name="Hauser L."/>
            <person name="Kyrpides N."/>
            <person name="Ivanova N."/>
            <person name="Ovchinnikova G."/>
            <person name="Pagani I."/>
            <person name="Brumm P."/>
            <person name="Mead D."/>
            <person name="Woyke T."/>
        </authorList>
    </citation>
    <scope>NUCLEOTIDE SEQUENCE [LARGE SCALE GENOMIC DNA]</scope>
    <source>
        <strain evidence="2">ATCC 33331 / IAF-45CD</strain>
    </source>
</reference>
<evidence type="ECO:0000313" key="1">
    <source>
        <dbReference type="EMBL" id="ADW05578.1"/>
    </source>
</evidence>
<sequence length="188" mass="19897">MPKVSPMTYRQVGALLHETGMVSEEKMRGVLEDAAAYADDELTPYATAAALEGFGVAVSVHADDIDSIHEGYASLLAGAAEIAGGGVTVTGVRIVEGEGGLEGGRSDLLAFERNGKPVSVPAEHFAEDYYDHEAACRAIAETAPDDDPRSWHNVGFPREPGIGYDSIMVLATPEQRGALRRHLGLTFG</sequence>
<accession>A0A8D3WI93</accession>
<organism evidence="1 2">
    <name type="scientific">Streptomyces pratensis (strain ATCC 33331 / IAF-45CD)</name>
    <dbReference type="NCBI Taxonomy" id="591167"/>
    <lineage>
        <taxon>Bacteria</taxon>
        <taxon>Bacillati</taxon>
        <taxon>Actinomycetota</taxon>
        <taxon>Actinomycetes</taxon>
        <taxon>Kitasatosporales</taxon>
        <taxon>Streptomycetaceae</taxon>
        <taxon>Streptomyces</taxon>
    </lineage>
</organism>
<dbReference type="KEGG" id="sfa:Sfla_4169"/>
<protein>
    <submittedName>
        <fullName evidence="1">Uncharacterized protein</fullName>
    </submittedName>
</protein>
<gene>
    <name evidence="1" type="ordered locus">Sfla_4169</name>
</gene>
<dbReference type="EMBL" id="CP002475">
    <property type="protein sequence ID" value="ADW05578.1"/>
    <property type="molecule type" value="Genomic_DNA"/>
</dbReference>